<dbReference type="CDD" id="cd12148">
    <property type="entry name" value="fungal_TF_MHR"/>
    <property type="match status" value="1"/>
</dbReference>
<protein>
    <submittedName>
        <fullName evidence="4">Uncharacterized protein</fullName>
    </submittedName>
</protein>
<dbReference type="Proteomes" id="UP000005446">
    <property type="component" value="Unassembled WGS sequence"/>
</dbReference>
<dbReference type="InParanoid" id="H0EWI9"/>
<dbReference type="GO" id="GO:0005634">
    <property type="term" value="C:nucleus"/>
    <property type="evidence" value="ECO:0007669"/>
    <property type="project" value="UniProtKB-SubCell"/>
</dbReference>
<organism evidence="4 5">
    <name type="scientific">Glarea lozoyensis (strain ATCC 74030 / MF5533)</name>
    <dbReference type="NCBI Taxonomy" id="1104152"/>
    <lineage>
        <taxon>Eukaryota</taxon>
        <taxon>Fungi</taxon>
        <taxon>Dikarya</taxon>
        <taxon>Ascomycota</taxon>
        <taxon>Pezizomycotina</taxon>
        <taxon>Leotiomycetes</taxon>
        <taxon>Helotiales</taxon>
        <taxon>Helotiaceae</taxon>
        <taxon>Glarea</taxon>
    </lineage>
</organism>
<comment type="subcellular location">
    <subcellularLocation>
        <location evidence="1">Nucleus</location>
    </subcellularLocation>
</comment>
<dbReference type="PANTHER" id="PTHR31001:SF49">
    <property type="entry name" value="ZN(II)2CYS6 TRANSCRIPTION FACTOR (EUROFUNG)"/>
    <property type="match status" value="1"/>
</dbReference>
<dbReference type="AlphaFoldDB" id="H0EWI9"/>
<dbReference type="PANTHER" id="PTHR31001">
    <property type="entry name" value="UNCHARACTERIZED TRANSCRIPTIONAL REGULATORY PROTEIN"/>
    <property type="match status" value="1"/>
</dbReference>
<reference evidence="4 5" key="1">
    <citation type="journal article" date="2012" name="Eukaryot. Cell">
        <title>Genome sequence of the fungus Glarea lozoyensis: the first genome sequence of a species from the Helotiaceae family.</title>
        <authorList>
            <person name="Youssar L."/>
            <person name="Gruening B.A."/>
            <person name="Erxleben A."/>
            <person name="Guenther S."/>
            <person name="Huettel W."/>
        </authorList>
    </citation>
    <scope>NUCLEOTIDE SEQUENCE [LARGE SCALE GENOMIC DNA]</scope>
    <source>
        <strain evidence="5">ATCC 74030 / MF5533</strain>
    </source>
</reference>
<sequence>MFTHRAAGSTNKPGAPQTQSSDDTSSPNFELTTTDDQWTEITGVKNATESLGMINIKDNQPSYVESSHWTAILDNIACLKDCLDPKDEPAEKQQFPPKPPGPDLLVGSIRGATRTEILASLPSRNRVDRLVEAYFSELDMGAIGLPRMLKEEMYDTTKASNLEDVDFDQNVKVLPPPRPASELTPIGFHNIKGLFSSVFGRIVDQASSTKAVSYDEIMKLDKMLHEAHQKTPEEMRVIGPEDLQTGTITSRNRKFTCALTYQKACCFLHRRFFILSKSTSTYPYPYSMKSCVDAASDMIKVQIYMHGQQKPGMPLYTSRWKTSSLMTQDYLLADMLLCLYLGHCVSVPGLEEKNAKMGIRVKSSREEMLRILDGSLEIWEEASPHSTEAAKAATALKQMLKKVRAIG</sequence>
<dbReference type="InterPro" id="IPR050613">
    <property type="entry name" value="Sec_Metabolite_Reg"/>
</dbReference>
<dbReference type="HOGENOM" id="CLU_676239_0_0_1"/>
<evidence type="ECO:0000256" key="1">
    <source>
        <dbReference type="ARBA" id="ARBA00004123"/>
    </source>
</evidence>
<name>H0EWI9_GLAL7</name>
<keyword evidence="5" id="KW-1185">Reference proteome</keyword>
<feature type="region of interest" description="Disordered" evidence="3">
    <location>
        <begin position="1"/>
        <end position="36"/>
    </location>
</feature>
<evidence type="ECO:0000313" key="5">
    <source>
        <dbReference type="Proteomes" id="UP000005446"/>
    </source>
</evidence>
<evidence type="ECO:0000313" key="4">
    <source>
        <dbReference type="EMBL" id="EHK97144.1"/>
    </source>
</evidence>
<accession>H0EWI9</accession>
<proteinExistence type="predicted"/>
<evidence type="ECO:0000256" key="3">
    <source>
        <dbReference type="SAM" id="MobiDB-lite"/>
    </source>
</evidence>
<dbReference type="EMBL" id="AGUE01000209">
    <property type="protein sequence ID" value="EHK97144.1"/>
    <property type="molecule type" value="Genomic_DNA"/>
</dbReference>
<keyword evidence="2" id="KW-0539">Nucleus</keyword>
<dbReference type="OrthoDB" id="4934715at2759"/>
<gene>
    <name evidence="4" type="ORF">M7I_7156</name>
</gene>
<comment type="caution">
    <text evidence="4">The sequence shown here is derived from an EMBL/GenBank/DDBJ whole genome shotgun (WGS) entry which is preliminary data.</text>
</comment>
<feature type="compositionally biased region" description="Polar residues" evidence="3">
    <location>
        <begin position="8"/>
        <end position="36"/>
    </location>
</feature>
<evidence type="ECO:0000256" key="2">
    <source>
        <dbReference type="ARBA" id="ARBA00023242"/>
    </source>
</evidence>